<keyword evidence="8" id="KW-1185">Reference proteome</keyword>
<keyword evidence="2" id="KW-0418">Kinase</keyword>
<dbReference type="SUPFAM" id="SSF52172">
    <property type="entry name" value="CheY-like"/>
    <property type="match status" value="1"/>
</dbReference>
<protein>
    <submittedName>
        <fullName evidence="7">ANTAR domain-containing protein</fullName>
    </submittedName>
</protein>
<dbReference type="SUPFAM" id="SSF55785">
    <property type="entry name" value="PYP-like sensor domain (PAS domain)"/>
    <property type="match status" value="1"/>
</dbReference>
<keyword evidence="3" id="KW-0805">Transcription regulation</keyword>
<dbReference type="SMART" id="SM01012">
    <property type="entry name" value="ANTAR"/>
    <property type="match status" value="1"/>
</dbReference>
<evidence type="ECO:0000313" key="7">
    <source>
        <dbReference type="EMBL" id="MDN4174437.1"/>
    </source>
</evidence>
<evidence type="ECO:0000313" key="8">
    <source>
        <dbReference type="Proteomes" id="UP001168620"/>
    </source>
</evidence>
<dbReference type="PROSITE" id="PS50921">
    <property type="entry name" value="ANTAR"/>
    <property type="match status" value="1"/>
</dbReference>
<sequence length="432" mass="45324">MPTPSSGRPASEDADAVGWLGAMRTRLDSLGAGAGADRRSEVAALVAHLETAYEELRVADEEARAQHDHITRLVERENLLRWQQERMLAVLPVPVVTTDPDGIVRAVNAAAAGLLARRVSRLVGEPLLALLSADDRPDLRHFLDEGAEHDRTLRRVVTLEHRDLPAETVELQVTVFPGAGEINWLVLGGHGQEPSRSEHAAHRMAPALVQLINLPGHVGSSSDALRAAVRTCADALGGGCAVSLVVGAPVAPEAVATSDETASACDGAQLAAGEGPCQAAYEVGEVVVCEDLAHDERWPGFAARAPEGVQAVVSAPTDLGGRRTGALNVYLPVAGPTATYVEGVVLLAAAIGSALHEIGLRGELERLSGDMQRALDSRATIDQAKGIVMAARRCTPDEAFAHLTDLASTRHVKLRELAAQIVAGAARPDTVG</sequence>
<evidence type="ECO:0000259" key="5">
    <source>
        <dbReference type="PROSITE" id="PS50112"/>
    </source>
</evidence>
<dbReference type="Gene3D" id="3.30.450.20">
    <property type="entry name" value="PAS domain"/>
    <property type="match status" value="1"/>
</dbReference>
<feature type="domain" description="PAS" evidence="5">
    <location>
        <begin position="85"/>
        <end position="150"/>
    </location>
</feature>
<evidence type="ECO:0000256" key="2">
    <source>
        <dbReference type="ARBA" id="ARBA00022777"/>
    </source>
</evidence>
<dbReference type="InterPro" id="IPR036388">
    <property type="entry name" value="WH-like_DNA-bd_sf"/>
</dbReference>
<keyword evidence="4" id="KW-0804">Transcription</keyword>
<dbReference type="PROSITE" id="PS50112">
    <property type="entry name" value="PAS"/>
    <property type="match status" value="1"/>
</dbReference>
<dbReference type="InterPro" id="IPR035965">
    <property type="entry name" value="PAS-like_dom_sf"/>
</dbReference>
<evidence type="ECO:0000256" key="1">
    <source>
        <dbReference type="ARBA" id="ARBA00022679"/>
    </source>
</evidence>
<dbReference type="EMBL" id="JAUHJQ010000006">
    <property type="protein sequence ID" value="MDN4174437.1"/>
    <property type="molecule type" value="Genomic_DNA"/>
</dbReference>
<dbReference type="Pfam" id="PF03861">
    <property type="entry name" value="ANTAR"/>
    <property type="match status" value="1"/>
</dbReference>
<accession>A0ABT8FJ68</accession>
<dbReference type="InterPro" id="IPR005561">
    <property type="entry name" value="ANTAR"/>
</dbReference>
<proteinExistence type="predicted"/>
<feature type="domain" description="ANTAR" evidence="6">
    <location>
        <begin position="361"/>
        <end position="422"/>
    </location>
</feature>
<dbReference type="Gene3D" id="3.30.450.40">
    <property type="match status" value="1"/>
</dbReference>
<comment type="caution">
    <text evidence="7">The sequence shown here is derived from an EMBL/GenBank/DDBJ whole genome shotgun (WGS) entry which is preliminary data.</text>
</comment>
<dbReference type="Pfam" id="PF08448">
    <property type="entry name" value="PAS_4"/>
    <property type="match status" value="1"/>
</dbReference>
<dbReference type="InterPro" id="IPR029016">
    <property type="entry name" value="GAF-like_dom_sf"/>
</dbReference>
<dbReference type="Pfam" id="PF13185">
    <property type="entry name" value="GAF_2"/>
    <property type="match status" value="1"/>
</dbReference>
<dbReference type="SMART" id="SM00091">
    <property type="entry name" value="PAS"/>
    <property type="match status" value="1"/>
</dbReference>
<dbReference type="InterPro" id="IPR003018">
    <property type="entry name" value="GAF"/>
</dbReference>
<evidence type="ECO:0000256" key="3">
    <source>
        <dbReference type="ARBA" id="ARBA00023015"/>
    </source>
</evidence>
<gene>
    <name evidence="7" type="ORF">QWY28_15845</name>
</gene>
<keyword evidence="1" id="KW-0808">Transferase</keyword>
<dbReference type="InterPro" id="IPR013656">
    <property type="entry name" value="PAS_4"/>
</dbReference>
<dbReference type="InterPro" id="IPR000014">
    <property type="entry name" value="PAS"/>
</dbReference>
<organism evidence="7 8">
    <name type="scientific">Nocardioides oceani</name>
    <dbReference type="NCBI Taxonomy" id="3058369"/>
    <lineage>
        <taxon>Bacteria</taxon>
        <taxon>Bacillati</taxon>
        <taxon>Actinomycetota</taxon>
        <taxon>Actinomycetes</taxon>
        <taxon>Propionibacteriales</taxon>
        <taxon>Nocardioidaceae</taxon>
        <taxon>Nocardioides</taxon>
    </lineage>
</organism>
<reference evidence="7" key="1">
    <citation type="submission" date="2023-06" db="EMBL/GenBank/DDBJ databases">
        <title>Draft genome sequence of Nocardioides sp. SOB77.</title>
        <authorList>
            <person name="Zhang G."/>
        </authorList>
    </citation>
    <scope>NUCLEOTIDE SEQUENCE</scope>
    <source>
        <strain evidence="7">SOB77</strain>
    </source>
</reference>
<name>A0ABT8FJ68_9ACTN</name>
<evidence type="ECO:0000259" key="6">
    <source>
        <dbReference type="PROSITE" id="PS50921"/>
    </source>
</evidence>
<dbReference type="RefSeq" id="WP_300953527.1">
    <property type="nucleotide sequence ID" value="NZ_JAUHJQ010000006.1"/>
</dbReference>
<dbReference type="SUPFAM" id="SSF55781">
    <property type="entry name" value="GAF domain-like"/>
    <property type="match status" value="1"/>
</dbReference>
<dbReference type="InterPro" id="IPR011006">
    <property type="entry name" value="CheY-like_superfamily"/>
</dbReference>
<dbReference type="Gene3D" id="1.10.10.10">
    <property type="entry name" value="Winged helix-like DNA-binding domain superfamily/Winged helix DNA-binding domain"/>
    <property type="match status" value="1"/>
</dbReference>
<dbReference type="Proteomes" id="UP001168620">
    <property type="component" value="Unassembled WGS sequence"/>
</dbReference>
<evidence type="ECO:0000256" key="4">
    <source>
        <dbReference type="ARBA" id="ARBA00023163"/>
    </source>
</evidence>